<accession>A0A9W8IYY0</accession>
<feature type="coiled-coil region" evidence="1">
    <location>
        <begin position="118"/>
        <end position="145"/>
    </location>
</feature>
<evidence type="ECO:0000256" key="2">
    <source>
        <dbReference type="SAM" id="MobiDB-lite"/>
    </source>
</evidence>
<dbReference type="AlphaFoldDB" id="A0A9W8IYY0"/>
<dbReference type="Pfam" id="PF20414">
    <property type="entry name" value="DUF6698"/>
    <property type="match status" value="1"/>
</dbReference>
<feature type="compositionally biased region" description="Basic and acidic residues" evidence="2">
    <location>
        <begin position="512"/>
        <end position="523"/>
    </location>
</feature>
<dbReference type="InterPro" id="IPR046521">
    <property type="entry name" value="DUF6698"/>
</dbReference>
<feature type="region of interest" description="Disordered" evidence="2">
    <location>
        <begin position="486"/>
        <end position="527"/>
    </location>
</feature>
<reference evidence="3" key="1">
    <citation type="submission" date="2022-06" db="EMBL/GenBank/DDBJ databases">
        <title>Genome Sequence of Candolleomyces eurysporus.</title>
        <authorList>
            <person name="Buettner E."/>
        </authorList>
    </citation>
    <scope>NUCLEOTIDE SEQUENCE</scope>
    <source>
        <strain evidence="3">VTCC 930004</strain>
    </source>
</reference>
<name>A0A9W8IYY0_9AGAR</name>
<dbReference type="Proteomes" id="UP001140091">
    <property type="component" value="Unassembled WGS sequence"/>
</dbReference>
<feature type="compositionally biased region" description="Polar residues" evidence="2">
    <location>
        <begin position="170"/>
        <end position="183"/>
    </location>
</feature>
<evidence type="ECO:0000256" key="1">
    <source>
        <dbReference type="SAM" id="Coils"/>
    </source>
</evidence>
<evidence type="ECO:0000313" key="3">
    <source>
        <dbReference type="EMBL" id="KAJ2924364.1"/>
    </source>
</evidence>
<feature type="region of interest" description="Disordered" evidence="2">
    <location>
        <begin position="145"/>
        <end position="188"/>
    </location>
</feature>
<feature type="region of interest" description="Disordered" evidence="2">
    <location>
        <begin position="27"/>
        <end position="95"/>
    </location>
</feature>
<evidence type="ECO:0000313" key="4">
    <source>
        <dbReference type="Proteomes" id="UP001140091"/>
    </source>
</evidence>
<dbReference type="OrthoDB" id="3231188at2759"/>
<gene>
    <name evidence="3" type="ORF">H1R20_g12731</name>
</gene>
<keyword evidence="4" id="KW-1185">Reference proteome</keyword>
<keyword evidence="1" id="KW-0175">Coiled coil</keyword>
<proteinExistence type="predicted"/>
<organism evidence="3 4">
    <name type="scientific">Candolleomyces eurysporus</name>
    <dbReference type="NCBI Taxonomy" id="2828524"/>
    <lineage>
        <taxon>Eukaryota</taxon>
        <taxon>Fungi</taxon>
        <taxon>Dikarya</taxon>
        <taxon>Basidiomycota</taxon>
        <taxon>Agaricomycotina</taxon>
        <taxon>Agaricomycetes</taxon>
        <taxon>Agaricomycetidae</taxon>
        <taxon>Agaricales</taxon>
        <taxon>Agaricineae</taxon>
        <taxon>Psathyrellaceae</taxon>
        <taxon>Candolleomyces</taxon>
    </lineage>
</organism>
<feature type="non-terminal residue" evidence="3">
    <location>
        <position position="538"/>
    </location>
</feature>
<comment type="caution">
    <text evidence="3">The sequence shown here is derived from an EMBL/GenBank/DDBJ whole genome shotgun (WGS) entry which is preliminary data.</text>
</comment>
<dbReference type="EMBL" id="JANBPK010001226">
    <property type="protein sequence ID" value="KAJ2924364.1"/>
    <property type="molecule type" value="Genomic_DNA"/>
</dbReference>
<sequence length="538" mass="59726">MAPQGRRRPAKPDRYNACEDFEEAVQAIRSEPSSDDDSVVLAPTPSTRPQPRIQRAGAYNSLRRPVQSPEHTDNGQSRSFITPGQAPAGGAGLRQVPDLGALTTQIQKSIEVRYEQIVKDNQLEIGELKEQLRKLTLENTQMQNRMRQAGVRKKKNTQELEVSPIEAEESMSNRPAGSSNPSTGDVKRDEAIRHCARKFTVTTNLFPQHNWFMVPLSENAAVDITRYDNAGSKLAANVHELYEEVPPSLHDSLLKTTGFRKVFLAARNALVRQMTFGLRDGAGAAAFPVNDDGPVDWLKWSQPQRVIPGFSQEEMAFIFPVLFPGGIHNITLIFRNIGIARILHSLLFGSGSVKPKYLFADKWPVHGKCFAKLQGVKELTPAMIALGSVLAVFWNSGDESFADVGASSKINYCGAFEFYKEFIIRTYHNGSLSAEWMDDLLQWYHDNVFPSQTTKARTACTAEEQNQAMQMSQLMTELERELRAGAHVPHPPAPNSTIPAEPAPSSPLSDEPAIHNEPTEEHPQVLATTPRFFSCLLG</sequence>
<protein>
    <submittedName>
        <fullName evidence="3">Uncharacterized protein</fullName>
    </submittedName>
</protein>